<dbReference type="Proteomes" id="UP000286351">
    <property type="component" value="Unassembled WGS sequence"/>
</dbReference>
<accession>A0A423IWU3</accession>
<dbReference type="Gene3D" id="3.40.630.30">
    <property type="match status" value="1"/>
</dbReference>
<dbReference type="AlphaFoldDB" id="A0A423IWU3"/>
<comment type="caution">
    <text evidence="4">The sequence shown here is derived from an EMBL/GenBank/DDBJ whole genome shotgun (WGS) entry which is preliminary data.</text>
</comment>
<dbReference type="RefSeq" id="WP_123369178.1">
    <property type="nucleotide sequence ID" value="NZ_MOBO01000042.1"/>
</dbReference>
<organism evidence="4 5">
    <name type="scientific">Pseudomonas brassicacearum</name>
    <dbReference type="NCBI Taxonomy" id="930166"/>
    <lineage>
        <taxon>Bacteria</taxon>
        <taxon>Pseudomonadati</taxon>
        <taxon>Pseudomonadota</taxon>
        <taxon>Gammaproteobacteria</taxon>
        <taxon>Pseudomonadales</taxon>
        <taxon>Pseudomonadaceae</taxon>
        <taxon>Pseudomonas</taxon>
    </lineage>
</organism>
<dbReference type="PROSITE" id="PS51186">
    <property type="entry name" value="GNAT"/>
    <property type="match status" value="1"/>
</dbReference>
<evidence type="ECO:0000313" key="5">
    <source>
        <dbReference type="Proteomes" id="UP000286351"/>
    </source>
</evidence>
<dbReference type="Pfam" id="PF13673">
    <property type="entry name" value="Acetyltransf_10"/>
    <property type="match status" value="1"/>
</dbReference>
<evidence type="ECO:0000259" key="3">
    <source>
        <dbReference type="PROSITE" id="PS51186"/>
    </source>
</evidence>
<proteinExistence type="predicted"/>
<keyword evidence="1 4" id="KW-0808">Transferase</keyword>
<dbReference type="InterPro" id="IPR050832">
    <property type="entry name" value="Bact_Acetyltransf"/>
</dbReference>
<dbReference type="PANTHER" id="PTHR43877">
    <property type="entry name" value="AMINOALKYLPHOSPHONATE N-ACETYLTRANSFERASE-RELATED-RELATED"/>
    <property type="match status" value="1"/>
</dbReference>
<evidence type="ECO:0000256" key="2">
    <source>
        <dbReference type="ARBA" id="ARBA00023315"/>
    </source>
</evidence>
<dbReference type="PANTHER" id="PTHR43877:SF1">
    <property type="entry name" value="ACETYLTRANSFERASE"/>
    <property type="match status" value="1"/>
</dbReference>
<feature type="domain" description="N-acetyltransferase" evidence="3">
    <location>
        <begin position="3"/>
        <end position="150"/>
    </location>
</feature>
<gene>
    <name evidence="4" type="ORF">BK664_31350</name>
</gene>
<evidence type="ECO:0000313" key="4">
    <source>
        <dbReference type="EMBL" id="RON29886.1"/>
    </source>
</evidence>
<dbReference type="CDD" id="cd04301">
    <property type="entry name" value="NAT_SF"/>
    <property type="match status" value="1"/>
</dbReference>
<keyword evidence="2" id="KW-0012">Acyltransferase</keyword>
<evidence type="ECO:0000256" key="1">
    <source>
        <dbReference type="ARBA" id="ARBA00022679"/>
    </source>
</evidence>
<dbReference type="InterPro" id="IPR000182">
    <property type="entry name" value="GNAT_dom"/>
</dbReference>
<name>A0A423IWU3_9PSED</name>
<reference evidence="4 5" key="1">
    <citation type="submission" date="2016-10" db="EMBL/GenBank/DDBJ databases">
        <title>Comparative genome analysis of multiple Pseudomonas spp. focuses on biocontrol and plant growth promoting traits.</title>
        <authorList>
            <person name="Tao X.-Y."/>
            <person name="Taylor C.G."/>
        </authorList>
    </citation>
    <scope>NUCLEOTIDE SEQUENCE [LARGE SCALE GENOMIC DNA]</scope>
    <source>
        <strain evidence="4 5">38D4</strain>
    </source>
</reference>
<dbReference type="EMBL" id="MOBO01000042">
    <property type="protein sequence ID" value="RON29886.1"/>
    <property type="molecule type" value="Genomic_DNA"/>
</dbReference>
<dbReference type="InterPro" id="IPR016181">
    <property type="entry name" value="Acyl_CoA_acyltransferase"/>
</dbReference>
<protein>
    <submittedName>
        <fullName evidence="4">GNAT family N-acetyltransferase</fullName>
    </submittedName>
</protein>
<sequence>MNNRIRLATPDDAAAISQVIIQSLRQSNALDYPPEVITQVEKSFSTEAIRSLLSQRQVFVATVDKRVVATASLDQDVVRSVFVDPGHQGRGVGRQLMATLQSVAQDAKIEVLRVPSSITAEAFYFKLGYRKIRDEFHGAERTIIMERRLAPVVDASTSVKRG</sequence>
<dbReference type="GO" id="GO:0016747">
    <property type="term" value="F:acyltransferase activity, transferring groups other than amino-acyl groups"/>
    <property type="evidence" value="ECO:0007669"/>
    <property type="project" value="InterPro"/>
</dbReference>
<dbReference type="SUPFAM" id="SSF55729">
    <property type="entry name" value="Acyl-CoA N-acyltransferases (Nat)"/>
    <property type="match status" value="1"/>
</dbReference>